<evidence type="ECO:0000256" key="1">
    <source>
        <dbReference type="SAM" id="MobiDB-lite"/>
    </source>
</evidence>
<dbReference type="EMBL" id="FNTB01000001">
    <property type="protein sequence ID" value="SEB78495.1"/>
    <property type="molecule type" value="Genomic_DNA"/>
</dbReference>
<name>A0A1H4M7L6_9FLAO</name>
<dbReference type="AlphaFoldDB" id="A0A1H4M7L6"/>
<organism evidence="2 3">
    <name type="scientific">Maribacter dokdonensis</name>
    <dbReference type="NCBI Taxonomy" id="320912"/>
    <lineage>
        <taxon>Bacteria</taxon>
        <taxon>Pseudomonadati</taxon>
        <taxon>Bacteroidota</taxon>
        <taxon>Flavobacteriia</taxon>
        <taxon>Flavobacteriales</taxon>
        <taxon>Flavobacteriaceae</taxon>
        <taxon>Maribacter</taxon>
    </lineage>
</organism>
<evidence type="ECO:0000313" key="2">
    <source>
        <dbReference type="EMBL" id="SEB78495.1"/>
    </source>
</evidence>
<accession>A0A1H4M7L6</accession>
<reference evidence="2 3" key="1">
    <citation type="submission" date="2016-10" db="EMBL/GenBank/DDBJ databases">
        <authorList>
            <person name="de Groot N.N."/>
        </authorList>
    </citation>
    <scope>NUCLEOTIDE SEQUENCE [LARGE SCALE GENOMIC DNA]</scope>
    <source>
        <strain evidence="2 3">MAR_2009_71</strain>
    </source>
</reference>
<feature type="region of interest" description="Disordered" evidence="1">
    <location>
        <begin position="1"/>
        <end position="44"/>
    </location>
</feature>
<feature type="compositionally biased region" description="Basic and acidic residues" evidence="1">
    <location>
        <begin position="13"/>
        <end position="27"/>
    </location>
</feature>
<dbReference type="RefSeq" id="WP_074671543.1">
    <property type="nucleotide sequence ID" value="NZ_FNTB01000001.1"/>
</dbReference>
<dbReference type="Proteomes" id="UP000183038">
    <property type="component" value="Unassembled WGS sequence"/>
</dbReference>
<evidence type="ECO:0000313" key="3">
    <source>
        <dbReference type="Proteomes" id="UP000183038"/>
    </source>
</evidence>
<protein>
    <submittedName>
        <fullName evidence="2">Uncharacterized protein</fullName>
    </submittedName>
</protein>
<gene>
    <name evidence="2" type="ORF">SAMN05192540_1537</name>
</gene>
<sequence>MKTDKLAQTWKNRNSDKSSDQPNKDLKPLAFQEPANETAPTQNHNVIQRKHFELDEEHKLSSVKIMLKGGNRIYQPYIGISFIEFDTERGVTIYSGKRKINIEGRNLETLADHLSDLTVDWIQESLTGKDDKKTEIFIEKITSYAE</sequence>
<proteinExistence type="predicted"/>
<dbReference type="OrthoDB" id="9937358at2"/>